<proteinExistence type="predicted"/>
<dbReference type="Proteomes" id="UP001149314">
    <property type="component" value="Unassembled WGS sequence"/>
</dbReference>
<dbReference type="SUPFAM" id="SSF103473">
    <property type="entry name" value="MFS general substrate transporter"/>
    <property type="match status" value="1"/>
</dbReference>
<evidence type="ECO:0000256" key="6">
    <source>
        <dbReference type="SAM" id="Phobius"/>
    </source>
</evidence>
<comment type="caution">
    <text evidence="8">The sequence shown here is derived from an EMBL/GenBank/DDBJ whole genome shotgun (WGS) entry which is preliminary data.</text>
</comment>
<keyword evidence="2" id="KW-1003">Cell membrane</keyword>
<dbReference type="InterPro" id="IPR050375">
    <property type="entry name" value="MFS_TsgA-like"/>
</dbReference>
<evidence type="ECO:0000256" key="1">
    <source>
        <dbReference type="ARBA" id="ARBA00004429"/>
    </source>
</evidence>
<sequence>MSAVPAASARSSVLTSILIIGVLFFLIGFFTWLNGPLITFVKLAFELDRVGAFLVLMVFYLSYFFLALPASWILKRTGMKKGLSLSLLVMAAGAVVFAHFAQQRWYPGALSGLFVIGSGLALLQTAVNPYISI</sequence>
<feature type="non-terminal residue" evidence="8">
    <location>
        <position position="133"/>
    </location>
</feature>
<dbReference type="GO" id="GO:0022857">
    <property type="term" value="F:transmembrane transporter activity"/>
    <property type="evidence" value="ECO:0007669"/>
    <property type="project" value="InterPro"/>
</dbReference>
<dbReference type="PANTHER" id="PTHR43702:SF12">
    <property type="entry name" value="N-ACETYL GLUCOSAMINE TRANSPORTER NAGP"/>
    <property type="match status" value="1"/>
</dbReference>
<dbReference type="InterPro" id="IPR020846">
    <property type="entry name" value="MFS_dom"/>
</dbReference>
<dbReference type="InterPro" id="IPR036259">
    <property type="entry name" value="MFS_trans_sf"/>
</dbReference>
<keyword evidence="3 6" id="KW-0812">Transmembrane</keyword>
<keyword evidence="4 6" id="KW-1133">Transmembrane helix</keyword>
<evidence type="ECO:0000313" key="8">
    <source>
        <dbReference type="EMBL" id="MDC6641588.1"/>
    </source>
</evidence>
<organism evidence="8 9">
    <name type="scientific">Leclercia adecarboxylata</name>
    <dbReference type="NCBI Taxonomy" id="83655"/>
    <lineage>
        <taxon>Bacteria</taxon>
        <taxon>Pseudomonadati</taxon>
        <taxon>Pseudomonadota</taxon>
        <taxon>Gammaproteobacteria</taxon>
        <taxon>Enterobacterales</taxon>
        <taxon>Enterobacteriaceae</taxon>
        <taxon>Leclercia</taxon>
    </lineage>
</organism>
<evidence type="ECO:0000313" key="9">
    <source>
        <dbReference type="Proteomes" id="UP001149314"/>
    </source>
</evidence>
<gene>
    <name evidence="8" type="ORF">OEZ79_25815</name>
</gene>
<evidence type="ECO:0000256" key="4">
    <source>
        <dbReference type="ARBA" id="ARBA00022989"/>
    </source>
</evidence>
<name>A0A9X4BGU3_9ENTR</name>
<evidence type="ECO:0000259" key="7">
    <source>
        <dbReference type="PROSITE" id="PS50850"/>
    </source>
</evidence>
<dbReference type="PROSITE" id="PS50850">
    <property type="entry name" value="MFS"/>
    <property type="match status" value="1"/>
</dbReference>
<evidence type="ECO:0000256" key="5">
    <source>
        <dbReference type="ARBA" id="ARBA00023136"/>
    </source>
</evidence>
<feature type="domain" description="Major facilitator superfamily (MFS) profile" evidence="7">
    <location>
        <begin position="16"/>
        <end position="133"/>
    </location>
</feature>
<feature type="transmembrane region" description="Helical" evidence="6">
    <location>
        <begin position="12"/>
        <end position="33"/>
    </location>
</feature>
<feature type="transmembrane region" description="Helical" evidence="6">
    <location>
        <begin position="83"/>
        <end position="102"/>
    </location>
</feature>
<dbReference type="Gene3D" id="1.20.1250.20">
    <property type="entry name" value="MFS general substrate transporter like domains"/>
    <property type="match status" value="1"/>
</dbReference>
<accession>A0A9X4BGU3</accession>
<dbReference type="AlphaFoldDB" id="A0A9X4BGU3"/>
<protein>
    <recommendedName>
        <fullName evidence="7">Major facilitator superfamily (MFS) profile domain-containing protein</fullName>
    </recommendedName>
</protein>
<reference evidence="8" key="1">
    <citation type="journal article" date="2023" name="Genes Genomics">
        <title>Genomic insights of Leclercia adecarboxylata strains linked to an outbreak in public hospitals in Mexico.</title>
        <authorList>
            <person name="Barrios-Villa E."/>
            <person name="Pacheco-Flores B."/>
            <person name="Lozano-Zarain P."/>
            <person name="Del Campo-Ortega R."/>
            <person name="de Jesus Ascencio-Montiel I."/>
            <person name="Gonzalez-Leon M."/>
            <person name="Camorlinga-Ponce M."/>
            <person name="Gaytan Cervantes F.J."/>
            <person name="Gonzalez Torres C."/>
            <person name="Aguilar E."/>
            <person name="Gonzalez Ibarra J."/>
            <person name="Torres Lopez F.J."/>
            <person name="Rosas-Vargas H."/>
            <person name="Gonzalez-Bonilla C.R."/>
            <person name="Del Carmen Rocha-Gracia R."/>
        </authorList>
    </citation>
    <scope>NUCLEOTIDE SEQUENCE</scope>
    <source>
        <strain evidence="8">Lac40</strain>
    </source>
</reference>
<evidence type="ECO:0000256" key="3">
    <source>
        <dbReference type="ARBA" id="ARBA00022692"/>
    </source>
</evidence>
<dbReference type="EMBL" id="JAOURS010000129">
    <property type="protein sequence ID" value="MDC6641588.1"/>
    <property type="molecule type" value="Genomic_DNA"/>
</dbReference>
<comment type="subcellular location">
    <subcellularLocation>
        <location evidence="1">Cell inner membrane</location>
        <topology evidence="1">Multi-pass membrane protein</topology>
    </subcellularLocation>
</comment>
<keyword evidence="5 6" id="KW-0472">Membrane</keyword>
<feature type="transmembrane region" description="Helical" evidence="6">
    <location>
        <begin position="108"/>
        <end position="131"/>
    </location>
</feature>
<dbReference type="GO" id="GO:0005886">
    <property type="term" value="C:plasma membrane"/>
    <property type="evidence" value="ECO:0007669"/>
    <property type="project" value="UniProtKB-SubCell"/>
</dbReference>
<evidence type="ECO:0000256" key="2">
    <source>
        <dbReference type="ARBA" id="ARBA00022475"/>
    </source>
</evidence>
<feature type="transmembrane region" description="Helical" evidence="6">
    <location>
        <begin position="53"/>
        <end position="74"/>
    </location>
</feature>
<dbReference type="PANTHER" id="PTHR43702">
    <property type="entry name" value="L-FUCOSE-PROTON SYMPORTER"/>
    <property type="match status" value="1"/>
</dbReference>